<dbReference type="Proteomes" id="UP001373714">
    <property type="component" value="Unassembled WGS sequence"/>
</dbReference>
<keyword evidence="2" id="KW-0041">Annexin</keyword>
<keyword evidence="5" id="KW-1185">Reference proteome</keyword>
<reference evidence="4 5" key="1">
    <citation type="submission" date="2019-10" db="EMBL/GenBank/DDBJ databases">
        <authorList>
            <person name="Palmer J.M."/>
        </authorList>
    </citation>
    <scope>NUCLEOTIDE SEQUENCE [LARGE SCALE GENOMIC DNA]</scope>
    <source>
        <strain evidence="4 5">TWF730</strain>
    </source>
</reference>
<feature type="compositionally biased region" description="Basic and acidic residues" evidence="3">
    <location>
        <begin position="543"/>
        <end position="558"/>
    </location>
</feature>
<feature type="compositionally biased region" description="Low complexity" evidence="3">
    <location>
        <begin position="409"/>
        <end position="425"/>
    </location>
</feature>
<dbReference type="PANTHER" id="PTHR10502">
    <property type="entry name" value="ANNEXIN"/>
    <property type="match status" value="1"/>
</dbReference>
<proteinExistence type="predicted"/>
<dbReference type="Gene3D" id="1.10.220.10">
    <property type="entry name" value="Annexin"/>
    <property type="match status" value="3"/>
</dbReference>
<dbReference type="InterPro" id="IPR037104">
    <property type="entry name" value="Annexin_sf"/>
</dbReference>
<evidence type="ECO:0000313" key="5">
    <source>
        <dbReference type="Proteomes" id="UP001373714"/>
    </source>
</evidence>
<dbReference type="GO" id="GO:0005886">
    <property type="term" value="C:plasma membrane"/>
    <property type="evidence" value="ECO:0007669"/>
    <property type="project" value="TreeGrafter"/>
</dbReference>
<keyword evidence="1" id="KW-0677">Repeat</keyword>
<dbReference type="AlphaFoldDB" id="A0AAV9UL16"/>
<dbReference type="GO" id="GO:0005509">
    <property type="term" value="F:calcium ion binding"/>
    <property type="evidence" value="ECO:0007669"/>
    <property type="project" value="InterPro"/>
</dbReference>
<dbReference type="SMART" id="SM00335">
    <property type="entry name" value="ANX"/>
    <property type="match status" value="1"/>
</dbReference>
<feature type="compositionally biased region" description="Basic and acidic residues" evidence="3">
    <location>
        <begin position="271"/>
        <end position="350"/>
    </location>
</feature>
<dbReference type="SUPFAM" id="SSF47874">
    <property type="entry name" value="Annexin"/>
    <property type="match status" value="1"/>
</dbReference>
<protein>
    <recommendedName>
        <fullName evidence="6">Annexin</fullName>
    </recommendedName>
</protein>
<dbReference type="Pfam" id="PF00191">
    <property type="entry name" value="Annexin"/>
    <property type="match status" value="1"/>
</dbReference>
<organism evidence="4 5">
    <name type="scientific">Orbilia blumenaviensis</name>
    <dbReference type="NCBI Taxonomy" id="1796055"/>
    <lineage>
        <taxon>Eukaryota</taxon>
        <taxon>Fungi</taxon>
        <taxon>Dikarya</taxon>
        <taxon>Ascomycota</taxon>
        <taxon>Pezizomycotina</taxon>
        <taxon>Orbiliomycetes</taxon>
        <taxon>Orbiliales</taxon>
        <taxon>Orbiliaceae</taxon>
        <taxon>Orbilia</taxon>
    </lineage>
</organism>
<feature type="compositionally biased region" description="Basic and acidic residues" evidence="3">
    <location>
        <begin position="168"/>
        <end position="179"/>
    </location>
</feature>
<comment type="caution">
    <text evidence="4">The sequence shown here is derived from an EMBL/GenBank/DDBJ whole genome shotgun (WGS) entry which is preliminary data.</text>
</comment>
<gene>
    <name evidence="4" type="ORF">TWF730_001350</name>
</gene>
<feature type="compositionally biased region" description="Basic and acidic residues" evidence="3">
    <location>
        <begin position="89"/>
        <end position="102"/>
    </location>
</feature>
<evidence type="ECO:0008006" key="6">
    <source>
        <dbReference type="Google" id="ProtNLM"/>
    </source>
</evidence>
<dbReference type="PROSITE" id="PS51897">
    <property type="entry name" value="ANNEXIN_2"/>
    <property type="match status" value="1"/>
</dbReference>
<feature type="compositionally biased region" description="Basic and acidic residues" evidence="3">
    <location>
        <begin position="368"/>
        <end position="397"/>
    </location>
</feature>
<dbReference type="GO" id="GO:0005737">
    <property type="term" value="C:cytoplasm"/>
    <property type="evidence" value="ECO:0007669"/>
    <property type="project" value="TreeGrafter"/>
</dbReference>
<dbReference type="GO" id="GO:0005634">
    <property type="term" value="C:nucleus"/>
    <property type="evidence" value="ECO:0007669"/>
    <property type="project" value="TreeGrafter"/>
</dbReference>
<dbReference type="GO" id="GO:0005544">
    <property type="term" value="F:calcium-dependent phospholipid binding"/>
    <property type="evidence" value="ECO:0007669"/>
    <property type="project" value="InterPro"/>
</dbReference>
<feature type="compositionally biased region" description="Basic and acidic residues" evidence="3">
    <location>
        <begin position="110"/>
        <end position="130"/>
    </location>
</feature>
<name>A0AAV9UL16_9PEZI</name>
<feature type="region of interest" description="Disordered" evidence="3">
    <location>
        <begin position="1"/>
        <end position="447"/>
    </location>
</feature>
<sequence>MSRPEYDDYGRRDNRVEYVPARPRSHSRAGSSYAPPGGYPESPKDSYPRTYNASASMPPAPAPPGDAYGANPGTTIVSGRRPPSPGVRFADDHREPARDNPARRSAGATDWKRVYERELAEQRELEKRQEAAGSRGAVTSPDRGPTARGLDVNLNTERVKGSFSLTSKSEKKKEKRENDLAWSSEDSEDEKQRQRDRDRRKQEKDRERDRREREKREEELDTIRQEREKLEKEKAERRKSSHYADGYGDPRRSSGQLQDPRRSSGALQLINDREKERERELAIERERERIRERERVERLEREKIERERVERAERERREREKAERRKSGHYEDAYYGDPRRSAGQLHDPRRSGGNLTMPMSAGPTRSTFGDDPRRSAGHLVRYEHRDTREDYHRRESQPDEIAGVRYVQRPHSPVSSGRPPSRPGSTHYLLTEPSGSRPRASSVGHRHASVPMLDTGIARMTVHDRDFHDHHEREHYDDYPPDAYRPAYYPLSPMPSPGLPPRDRGFSVDVGGNFALGGSHGSASAGYSLSAGTGRHHRSRSKGRSDYIRPEEKRRPPEPDYDPNDHAQILYKALKGKVADVGAILKVVPFLSGDQMVDLRAEYKKVHPLGNVNLAKHLKAQLSGKVQLAAYVTALGPYESESYWSILANQKPNFRHALLIEAIMGREIDDIIDIKQSYRDSKNDHNFEKAIKKELAADKATGEKFKELVLLQLDTTTRGLHMNEWDKVYLDKVRDDAEDLHDALAKDKVDSFFVGKIVITRSTTHLRELLRMYKKLFDGQDLARLIAEKLNGLIGEALLHVLNGVLNKPARDARLLEESMKGVGTRDDLLVARLVRIHWDPEHLTAVKEAYKTKYGMSLKERIKGECSGSYQEFLLNLISVDTHTTAVVKA</sequence>
<feature type="compositionally biased region" description="Basic and acidic residues" evidence="3">
    <location>
        <begin position="190"/>
        <end position="238"/>
    </location>
</feature>
<dbReference type="PANTHER" id="PTHR10502:SF107">
    <property type="entry name" value="ANNEXIN ANXC4 (AFU_ORTHOLOGUE AFUA_3G07020)"/>
    <property type="match status" value="1"/>
</dbReference>
<evidence type="ECO:0000313" key="4">
    <source>
        <dbReference type="EMBL" id="KAK6341864.1"/>
    </source>
</evidence>
<dbReference type="GO" id="GO:0012506">
    <property type="term" value="C:vesicle membrane"/>
    <property type="evidence" value="ECO:0007669"/>
    <property type="project" value="TreeGrafter"/>
</dbReference>
<evidence type="ECO:0000256" key="1">
    <source>
        <dbReference type="ARBA" id="ARBA00022737"/>
    </source>
</evidence>
<evidence type="ECO:0000256" key="2">
    <source>
        <dbReference type="ARBA" id="ARBA00023216"/>
    </source>
</evidence>
<feature type="compositionally biased region" description="Basic and acidic residues" evidence="3">
    <location>
        <begin position="1"/>
        <end position="16"/>
    </location>
</feature>
<dbReference type="GO" id="GO:0001786">
    <property type="term" value="F:phosphatidylserine binding"/>
    <property type="evidence" value="ECO:0007669"/>
    <property type="project" value="TreeGrafter"/>
</dbReference>
<dbReference type="EMBL" id="JAVHNS010000010">
    <property type="protein sequence ID" value="KAK6341864.1"/>
    <property type="molecule type" value="Genomic_DNA"/>
</dbReference>
<accession>A0AAV9UL16</accession>
<dbReference type="InterPro" id="IPR018502">
    <property type="entry name" value="Annexin_repeat"/>
</dbReference>
<feature type="region of interest" description="Disordered" evidence="3">
    <location>
        <begin position="526"/>
        <end position="565"/>
    </location>
</feature>
<evidence type="ECO:0000256" key="3">
    <source>
        <dbReference type="SAM" id="MobiDB-lite"/>
    </source>
</evidence>